<dbReference type="EMBL" id="JARIHO010000015">
    <property type="protein sequence ID" value="KAJ7350083.1"/>
    <property type="molecule type" value="Genomic_DNA"/>
</dbReference>
<keyword evidence="2" id="KW-1185">Reference proteome</keyword>
<reference evidence="1" key="1">
    <citation type="submission" date="2023-03" db="EMBL/GenBank/DDBJ databases">
        <title>Massive genome expansion in bonnet fungi (Mycena s.s.) driven by repeated elements and novel gene families across ecological guilds.</title>
        <authorList>
            <consortium name="Lawrence Berkeley National Laboratory"/>
            <person name="Harder C.B."/>
            <person name="Miyauchi S."/>
            <person name="Viragh M."/>
            <person name="Kuo A."/>
            <person name="Thoen E."/>
            <person name="Andreopoulos B."/>
            <person name="Lu D."/>
            <person name="Skrede I."/>
            <person name="Drula E."/>
            <person name="Henrissat B."/>
            <person name="Morin E."/>
            <person name="Kohler A."/>
            <person name="Barry K."/>
            <person name="LaButti K."/>
            <person name="Morin E."/>
            <person name="Salamov A."/>
            <person name="Lipzen A."/>
            <person name="Mereny Z."/>
            <person name="Hegedus B."/>
            <person name="Baldrian P."/>
            <person name="Stursova M."/>
            <person name="Weitz H."/>
            <person name="Taylor A."/>
            <person name="Grigoriev I.V."/>
            <person name="Nagy L.G."/>
            <person name="Martin F."/>
            <person name="Kauserud H."/>
        </authorList>
    </citation>
    <scope>NUCLEOTIDE SEQUENCE</scope>
    <source>
        <strain evidence="1">CBHHK002</strain>
    </source>
</reference>
<evidence type="ECO:0000313" key="1">
    <source>
        <dbReference type="EMBL" id="KAJ7350083.1"/>
    </source>
</evidence>
<organism evidence="1 2">
    <name type="scientific">Mycena albidolilacea</name>
    <dbReference type="NCBI Taxonomy" id="1033008"/>
    <lineage>
        <taxon>Eukaryota</taxon>
        <taxon>Fungi</taxon>
        <taxon>Dikarya</taxon>
        <taxon>Basidiomycota</taxon>
        <taxon>Agaricomycotina</taxon>
        <taxon>Agaricomycetes</taxon>
        <taxon>Agaricomycetidae</taxon>
        <taxon>Agaricales</taxon>
        <taxon>Marasmiineae</taxon>
        <taxon>Mycenaceae</taxon>
        <taxon>Mycena</taxon>
    </lineage>
</organism>
<sequence>MQNVLDAASTSDQMDVSLRKKPLFTPRKGTRAALPDNSDEETFDTVNIIPWEWCSSSPTLEQRRVLWGWNWQPSASNSPKSLHFDGVWSHAEPSWLQTPSKCRRWSIFVTLGGHIETYKHRRGLRY</sequence>
<dbReference type="Proteomes" id="UP001218218">
    <property type="component" value="Unassembled WGS sequence"/>
</dbReference>
<proteinExistence type="predicted"/>
<evidence type="ECO:0000313" key="2">
    <source>
        <dbReference type="Proteomes" id="UP001218218"/>
    </source>
</evidence>
<comment type="caution">
    <text evidence="1">The sequence shown here is derived from an EMBL/GenBank/DDBJ whole genome shotgun (WGS) entry which is preliminary data.</text>
</comment>
<name>A0AAD7EV53_9AGAR</name>
<accession>A0AAD7EV53</accession>
<dbReference type="AlphaFoldDB" id="A0AAD7EV53"/>
<gene>
    <name evidence="1" type="ORF">DFH08DRAFT_807402</name>
</gene>
<protein>
    <submittedName>
        <fullName evidence="1">Uncharacterized protein</fullName>
    </submittedName>
</protein>